<reference evidence="2" key="1">
    <citation type="journal article" date="2019" name="Int. J. Syst. Evol. Microbiol.">
        <title>The Global Catalogue of Microorganisms (GCM) 10K type strain sequencing project: providing services to taxonomists for standard genome sequencing and annotation.</title>
        <authorList>
            <consortium name="The Broad Institute Genomics Platform"/>
            <consortium name="The Broad Institute Genome Sequencing Center for Infectious Disease"/>
            <person name="Wu L."/>
            <person name="Ma J."/>
        </authorList>
    </citation>
    <scope>NUCLEOTIDE SEQUENCE [LARGE SCALE GENOMIC DNA]</scope>
    <source>
        <strain evidence="2">CGMCC 1.15394</strain>
    </source>
</reference>
<dbReference type="EMBL" id="BMIT01000051">
    <property type="protein sequence ID" value="GGF15709.1"/>
    <property type="molecule type" value="Genomic_DNA"/>
</dbReference>
<comment type="caution">
    <text evidence="1">The sequence shown here is derived from an EMBL/GenBank/DDBJ whole genome shotgun (WGS) entry which is preliminary data.</text>
</comment>
<gene>
    <name evidence="1" type="ORF">GCM10008027_45560</name>
</gene>
<dbReference type="InterPro" id="IPR029074">
    <property type="entry name" value="Imm49"/>
</dbReference>
<dbReference type="Pfam" id="PF15575">
    <property type="entry name" value="Imm49"/>
    <property type="match status" value="1"/>
</dbReference>
<proteinExistence type="predicted"/>
<evidence type="ECO:0000313" key="2">
    <source>
        <dbReference type="Proteomes" id="UP000638462"/>
    </source>
</evidence>
<dbReference type="RefSeq" id="WP_188731990.1">
    <property type="nucleotide sequence ID" value="NZ_BMIT01000051.1"/>
</dbReference>
<organism evidence="1 2">
    <name type="scientific">Pseudoalteromonas gelatinilytica</name>
    <dbReference type="NCBI Taxonomy" id="1703256"/>
    <lineage>
        <taxon>Bacteria</taxon>
        <taxon>Pseudomonadati</taxon>
        <taxon>Pseudomonadota</taxon>
        <taxon>Gammaproteobacteria</taxon>
        <taxon>Alteromonadales</taxon>
        <taxon>Pseudoalteromonadaceae</taxon>
        <taxon>Pseudoalteromonas</taxon>
    </lineage>
</organism>
<keyword evidence="2" id="KW-1185">Reference proteome</keyword>
<dbReference type="Proteomes" id="UP000638462">
    <property type="component" value="Unassembled WGS sequence"/>
</dbReference>
<evidence type="ECO:0000313" key="1">
    <source>
        <dbReference type="EMBL" id="GGF15709.1"/>
    </source>
</evidence>
<sequence>MIENHYSFAKLSYDEMVEEYIRHEDKNIPRIQKNPRLGLHTQFTRNIIDSFPMEAIQNPNSYHAWLYVIRASQLGHGIFQSNAHDGQPFPFFYDDEYLEVNGKRDPEHAEHPVWLLALYSSIIARNHDAIAYLTAIDNDVFKTANYGNQLRPFDYALSDLLKGLFNPRADLTPLIEQAYITCNPDDYVDDEAYLYVSRLEWPLIPVITAIFTDNGEQEYNQAMEKALLAHKEYYSDEDRMWSNRGAVSLPLAALAIIAKDVKGYKLTVENGYIPAWLIDVTPPTDPNL</sequence>
<protein>
    <submittedName>
        <fullName evidence="1">Uncharacterized protein</fullName>
    </submittedName>
</protein>
<name>A0ABQ1UDU9_9GAMM</name>
<accession>A0ABQ1UDU9</accession>